<accession>A0A062TX43</accession>
<evidence type="ECO:0000256" key="8">
    <source>
        <dbReference type="RuleBase" id="RU003355"/>
    </source>
</evidence>
<dbReference type="Gene3D" id="3.40.50.200">
    <property type="entry name" value="Peptidase S8/S53 domain"/>
    <property type="match status" value="1"/>
</dbReference>
<dbReference type="SUPFAM" id="SSF52743">
    <property type="entry name" value="Subtilisin-like"/>
    <property type="match status" value="1"/>
</dbReference>
<dbReference type="InterPro" id="IPR023828">
    <property type="entry name" value="Peptidase_S8_Ser-AS"/>
</dbReference>
<evidence type="ECO:0000256" key="6">
    <source>
        <dbReference type="PIRSR" id="PIRSR615500-1"/>
    </source>
</evidence>
<dbReference type="InterPro" id="IPR015500">
    <property type="entry name" value="Peptidase_S8_subtilisin-rel"/>
</dbReference>
<feature type="compositionally biased region" description="Pro residues" evidence="9">
    <location>
        <begin position="47"/>
        <end position="62"/>
    </location>
</feature>
<dbReference type="GO" id="GO:0004252">
    <property type="term" value="F:serine-type endopeptidase activity"/>
    <property type="evidence" value="ECO:0007669"/>
    <property type="project" value="UniProtKB-UniRule"/>
</dbReference>
<dbReference type="RefSeq" id="WP_034827527.1">
    <property type="nucleotide sequence ID" value="NZ_AWFA01000034.1"/>
</dbReference>
<dbReference type="PROSITE" id="PS00138">
    <property type="entry name" value="SUBTILASE_SER"/>
    <property type="match status" value="1"/>
</dbReference>
<keyword evidence="5 7" id="KW-0720">Serine protease</keyword>
<dbReference type="PRINTS" id="PR00723">
    <property type="entry name" value="SUBTILISIN"/>
</dbReference>
<proteinExistence type="inferred from homology"/>
<feature type="active site" description="Charge relay system" evidence="6 7">
    <location>
        <position position="159"/>
    </location>
</feature>
<sequence>MYLPIFETPRKHRSRSLCTAVMLGVSVFALTACAGGGGGGSSAAVTPLPPPPPPPPLPPTSNPFPEQIANPSAFETREYNATIGLPLIGASSAYAIGATGKDITIAVIDTGVLSDHPDLQGAVVGMYDVCADTACRGFDNNGNRTTITRQPGDVDAEGHGTLVSGVIAARRQDDYRSSADDNISNGIQGAAYESSILGIRADSPGSCGRSGEDEDCVFSDGDLARAIQYAVDRGASIINMSLGGEVDNDPTLENAVRAAVAAGVLVVISAGNEAEPAGTDENGNPTDAVGSTPTEPAYIAGQASSQGRVVAVGSVDPSGRMSDFSNRAGASAKRYYILAPGEDVISTGLDDDVIFPDSPSCSQEVTDNCNDTDDEGDYYRISGTSFAAPYVAGSLALLLDAFPNFRSKPEVALQILLDTATDYVETSPDPITGEIAGEGVDDVSGVGLLNLEEAFKPQGQQNLDFGIERVSLAEVFAPSGGAFGDWASNSGAFDGLTFQDKYERGFRVNASAITARIPKDALGSRLTDFGARADWANGESRSVRAGNVSLNWTQARVWDDPTAPYQEDPQYTFQMRYSFGESQVELGKGGSLTHLAPDISLLNEPGMGNAFSTSGTWAKYSHVFGDDLVMDIFSAEQEGRSQSGFMVGRDAHTWSIRAGASFVKDEETSLGGSLQRRFGEEDQTRMTAYSMEGAMLTGEAWTISSGFELASVELPGLDAQGVWTSRWSLGVSRLVGQGRLHFVMAQPRRAETGSLRLNAPIGVDLNGDLLRDYINADLSPSGRQVDFETRYAFGLINFWSGEAAAVMSTSPNHIDGAQEQGALWLRLSRPW</sequence>
<comment type="similarity">
    <text evidence="1 7 8">Belongs to the peptidase S8 family.</text>
</comment>
<evidence type="ECO:0000256" key="9">
    <source>
        <dbReference type="SAM" id="MobiDB-lite"/>
    </source>
</evidence>
<dbReference type="PROSITE" id="PS51892">
    <property type="entry name" value="SUBTILASE"/>
    <property type="match status" value="1"/>
</dbReference>
<dbReference type="EMBL" id="AWFB01000023">
    <property type="protein sequence ID" value="RAN33162.1"/>
    <property type="molecule type" value="Genomic_DNA"/>
</dbReference>
<evidence type="ECO:0000256" key="1">
    <source>
        <dbReference type="ARBA" id="ARBA00011073"/>
    </source>
</evidence>
<keyword evidence="13" id="KW-1185">Reference proteome</keyword>
<gene>
    <name evidence="12" type="ORF">HY3_02110</name>
</gene>
<dbReference type="GO" id="GO:0006508">
    <property type="term" value="P:proteolysis"/>
    <property type="evidence" value="ECO:0007669"/>
    <property type="project" value="UniProtKB-KW"/>
</dbReference>
<feature type="chain" id="PRO_5043579286" description="Peptidase S8/S53 domain-containing protein" evidence="10">
    <location>
        <begin position="35"/>
        <end position="831"/>
    </location>
</feature>
<dbReference type="PANTHER" id="PTHR43806:SF11">
    <property type="entry name" value="CEREVISIN-RELATED"/>
    <property type="match status" value="1"/>
</dbReference>
<feature type="active site" description="Charge relay system" evidence="6 7">
    <location>
        <position position="385"/>
    </location>
</feature>
<evidence type="ECO:0000256" key="10">
    <source>
        <dbReference type="SAM" id="SignalP"/>
    </source>
</evidence>
<keyword evidence="3 10" id="KW-0732">Signal</keyword>
<feature type="signal peptide" evidence="10">
    <location>
        <begin position="1"/>
        <end position="34"/>
    </location>
</feature>
<dbReference type="CDD" id="cd04848">
    <property type="entry name" value="Peptidases_S8_Autotransporter_serine_protease_like"/>
    <property type="match status" value="1"/>
</dbReference>
<evidence type="ECO:0000313" key="12">
    <source>
        <dbReference type="EMBL" id="RAN33162.1"/>
    </source>
</evidence>
<feature type="domain" description="Peptidase S8/S53" evidence="11">
    <location>
        <begin position="100"/>
        <end position="429"/>
    </location>
</feature>
<dbReference type="PANTHER" id="PTHR43806">
    <property type="entry name" value="PEPTIDASE S8"/>
    <property type="match status" value="1"/>
</dbReference>
<dbReference type="PROSITE" id="PS00136">
    <property type="entry name" value="SUBTILASE_ASP"/>
    <property type="match status" value="1"/>
</dbReference>
<evidence type="ECO:0000259" key="11">
    <source>
        <dbReference type="Pfam" id="PF00082"/>
    </source>
</evidence>
<evidence type="ECO:0000256" key="4">
    <source>
        <dbReference type="ARBA" id="ARBA00022801"/>
    </source>
</evidence>
<feature type="compositionally biased region" description="Polar residues" evidence="9">
    <location>
        <begin position="281"/>
        <end position="292"/>
    </location>
</feature>
<dbReference type="Pfam" id="PF00082">
    <property type="entry name" value="Peptidase_S8"/>
    <property type="match status" value="1"/>
</dbReference>
<name>A0A062TX43_9PROT</name>
<dbReference type="STRING" id="1280941.HY2_02945"/>
<keyword evidence="4 7" id="KW-0378">Hydrolase</keyword>
<dbReference type="PROSITE" id="PS00137">
    <property type="entry name" value="SUBTILASE_HIS"/>
    <property type="match status" value="1"/>
</dbReference>
<evidence type="ECO:0000313" key="13">
    <source>
        <dbReference type="Proteomes" id="UP000249123"/>
    </source>
</evidence>
<evidence type="ECO:0000256" key="7">
    <source>
        <dbReference type="PROSITE-ProRule" id="PRU01240"/>
    </source>
</evidence>
<feature type="active site" description="Charge relay system" evidence="6 7">
    <location>
        <position position="109"/>
    </location>
</feature>
<evidence type="ECO:0000256" key="5">
    <source>
        <dbReference type="ARBA" id="ARBA00022825"/>
    </source>
</evidence>
<dbReference type="eggNOG" id="COG1404">
    <property type="taxonomic scope" value="Bacteria"/>
</dbReference>
<dbReference type="InterPro" id="IPR034061">
    <property type="entry name" value="Peptidases_S8_Autotransporter"/>
</dbReference>
<reference evidence="12 13" key="1">
    <citation type="submission" date="2013-04" db="EMBL/GenBank/DDBJ databases">
        <title>Hyphomonas sp. T24B3 Genome Sequencing.</title>
        <authorList>
            <person name="Lai Q."/>
            <person name="Shao Z."/>
        </authorList>
    </citation>
    <scope>NUCLEOTIDE SEQUENCE [LARGE SCALE GENOMIC DNA]</scope>
    <source>
        <strain evidence="12 13">T24B3</strain>
    </source>
</reference>
<keyword evidence="2 7" id="KW-0645">Protease</keyword>
<dbReference type="InterPro" id="IPR050131">
    <property type="entry name" value="Peptidase_S8_subtilisin-like"/>
</dbReference>
<comment type="caution">
    <text evidence="12">The sequence shown here is derived from an EMBL/GenBank/DDBJ whole genome shotgun (WGS) entry which is preliminary data.</text>
</comment>
<organism evidence="12 13">
    <name type="scientific">Hyphomonas pacifica</name>
    <dbReference type="NCBI Taxonomy" id="1280941"/>
    <lineage>
        <taxon>Bacteria</taxon>
        <taxon>Pseudomonadati</taxon>
        <taxon>Pseudomonadota</taxon>
        <taxon>Alphaproteobacteria</taxon>
        <taxon>Hyphomonadales</taxon>
        <taxon>Hyphomonadaceae</taxon>
        <taxon>Hyphomonas</taxon>
    </lineage>
</organism>
<dbReference type="AlphaFoldDB" id="A0A062TX43"/>
<feature type="region of interest" description="Disordered" evidence="9">
    <location>
        <begin position="273"/>
        <end position="292"/>
    </location>
</feature>
<evidence type="ECO:0000256" key="2">
    <source>
        <dbReference type="ARBA" id="ARBA00022670"/>
    </source>
</evidence>
<dbReference type="InterPro" id="IPR023827">
    <property type="entry name" value="Peptidase_S8_Asp-AS"/>
</dbReference>
<dbReference type="Proteomes" id="UP000249123">
    <property type="component" value="Unassembled WGS sequence"/>
</dbReference>
<evidence type="ECO:0000256" key="3">
    <source>
        <dbReference type="ARBA" id="ARBA00022729"/>
    </source>
</evidence>
<protein>
    <recommendedName>
        <fullName evidence="11">Peptidase S8/S53 domain-containing protein</fullName>
    </recommendedName>
</protein>
<dbReference type="InterPro" id="IPR022398">
    <property type="entry name" value="Peptidase_S8_His-AS"/>
</dbReference>
<feature type="region of interest" description="Disordered" evidence="9">
    <location>
        <begin position="40"/>
        <end position="62"/>
    </location>
</feature>
<dbReference type="InterPro" id="IPR036852">
    <property type="entry name" value="Peptidase_S8/S53_dom_sf"/>
</dbReference>
<dbReference type="InterPro" id="IPR000209">
    <property type="entry name" value="Peptidase_S8/S53_dom"/>
</dbReference>